<feature type="compositionally biased region" description="Basic and acidic residues" evidence="1">
    <location>
        <begin position="1"/>
        <end position="20"/>
    </location>
</feature>
<evidence type="ECO:0000259" key="2">
    <source>
        <dbReference type="SMART" id="SM00903"/>
    </source>
</evidence>
<evidence type="ECO:0000313" key="4">
    <source>
        <dbReference type="Proteomes" id="UP001164390"/>
    </source>
</evidence>
<evidence type="ECO:0000313" key="3">
    <source>
        <dbReference type="EMBL" id="UYM04863.1"/>
    </source>
</evidence>
<dbReference type="Gene3D" id="2.30.110.10">
    <property type="entry name" value="Electron Transport, Fmn-binding Protein, Chain A"/>
    <property type="match status" value="1"/>
</dbReference>
<dbReference type="Proteomes" id="UP001164390">
    <property type="component" value="Chromosome"/>
</dbReference>
<protein>
    <submittedName>
        <fullName evidence="3">Flavin reductase family protein</fullName>
    </submittedName>
</protein>
<keyword evidence="4" id="KW-1185">Reference proteome</keyword>
<proteinExistence type="predicted"/>
<dbReference type="Pfam" id="PF01613">
    <property type="entry name" value="Flavin_Reduct"/>
    <property type="match status" value="1"/>
</dbReference>
<dbReference type="RefSeq" id="WP_271633627.1">
    <property type="nucleotide sequence ID" value="NZ_CP094970.1"/>
</dbReference>
<feature type="domain" description="Flavin reductase like" evidence="2">
    <location>
        <begin position="23"/>
        <end position="172"/>
    </location>
</feature>
<dbReference type="AlphaFoldDB" id="A0AA46TGP5"/>
<feature type="region of interest" description="Disordered" evidence="1">
    <location>
        <begin position="1"/>
        <end position="27"/>
    </location>
</feature>
<accession>A0AA46TGP5</accession>
<dbReference type="InterPro" id="IPR012349">
    <property type="entry name" value="Split_barrel_FMN-bd"/>
</dbReference>
<gene>
    <name evidence="3" type="ORF">L0C25_20405</name>
</gene>
<dbReference type="InterPro" id="IPR002563">
    <property type="entry name" value="Flavin_Rdtase-like_dom"/>
</dbReference>
<sequence length="173" mass="18876">MTIHSDHPFLPPEGDRDPVRRLRGRTPAPVTVFATEHDGSRAGLTVSSMMIADGDPAHVLALVDEDSDLWDALEQTRVAAVSLLSWRHRGLADAFAGVGPAPGGPFRLGSWEDTTWGPVVADTAGWAGVRLADAEPRHAGWALLVDAVIEHVEIRDVDDDESMSHLRGRYRRF</sequence>
<dbReference type="GO" id="GO:0016646">
    <property type="term" value="F:oxidoreductase activity, acting on the CH-NH group of donors, NAD or NADP as acceptor"/>
    <property type="evidence" value="ECO:0007669"/>
    <property type="project" value="UniProtKB-ARBA"/>
</dbReference>
<dbReference type="SMART" id="SM00903">
    <property type="entry name" value="Flavin_Reduct"/>
    <property type="match status" value="1"/>
</dbReference>
<name>A0AA46TGP5_9ACTN</name>
<reference evidence="3" key="1">
    <citation type="submission" date="2022-01" db="EMBL/GenBank/DDBJ databases">
        <title>Nocardioidaceae gen. sp. A5X3R13.</title>
        <authorList>
            <person name="Lopez Marin M.A."/>
            <person name="Uhlik O."/>
        </authorList>
    </citation>
    <scope>NUCLEOTIDE SEQUENCE</scope>
    <source>
        <strain evidence="3">A5X3R13</strain>
    </source>
</reference>
<dbReference type="KEGG" id="sgrg:L0C25_20405"/>
<dbReference type="EMBL" id="CP094970">
    <property type="protein sequence ID" value="UYM04863.1"/>
    <property type="molecule type" value="Genomic_DNA"/>
</dbReference>
<dbReference type="SUPFAM" id="SSF50475">
    <property type="entry name" value="FMN-binding split barrel"/>
    <property type="match status" value="1"/>
</dbReference>
<evidence type="ECO:0000256" key="1">
    <source>
        <dbReference type="SAM" id="MobiDB-lite"/>
    </source>
</evidence>
<organism evidence="3 4">
    <name type="scientific">Solicola gregarius</name>
    <dbReference type="NCBI Taxonomy" id="2908642"/>
    <lineage>
        <taxon>Bacteria</taxon>
        <taxon>Bacillati</taxon>
        <taxon>Actinomycetota</taxon>
        <taxon>Actinomycetes</taxon>
        <taxon>Propionibacteriales</taxon>
        <taxon>Nocardioidaceae</taxon>
        <taxon>Solicola</taxon>
    </lineage>
</organism>
<dbReference type="GO" id="GO:0010181">
    <property type="term" value="F:FMN binding"/>
    <property type="evidence" value="ECO:0007669"/>
    <property type="project" value="InterPro"/>
</dbReference>